<evidence type="ECO:0000313" key="3">
    <source>
        <dbReference type="Proteomes" id="UP000000600"/>
    </source>
</evidence>
<dbReference type="EMBL" id="CT868629">
    <property type="protein sequence ID" value="CAK87566.1"/>
    <property type="molecule type" value="Genomic_DNA"/>
</dbReference>
<proteinExistence type="predicted"/>
<keyword evidence="3" id="KW-1185">Reference proteome</keyword>
<evidence type="ECO:0000256" key="1">
    <source>
        <dbReference type="SAM" id="MobiDB-lite"/>
    </source>
</evidence>
<dbReference type="GeneID" id="5040757"/>
<evidence type="ECO:0000313" key="2">
    <source>
        <dbReference type="EMBL" id="CAK87566.1"/>
    </source>
</evidence>
<dbReference type="KEGG" id="ptm:GSPATT00021198001"/>
<sequence length="48" mass="5731">MEFREPIDEFNKEQDNRKEEGNTKFKIKKGNNIETQSKIKKQIVSYIG</sequence>
<dbReference type="Proteomes" id="UP000000600">
    <property type="component" value="Unassembled WGS sequence"/>
</dbReference>
<dbReference type="InParanoid" id="A0DWZ9"/>
<dbReference type="HOGENOM" id="CLU_3161128_0_0_1"/>
<gene>
    <name evidence="2" type="ORF">GSPATT00021198001</name>
</gene>
<organism evidence="2 3">
    <name type="scientific">Paramecium tetraurelia</name>
    <dbReference type="NCBI Taxonomy" id="5888"/>
    <lineage>
        <taxon>Eukaryota</taxon>
        <taxon>Sar</taxon>
        <taxon>Alveolata</taxon>
        <taxon>Ciliophora</taxon>
        <taxon>Intramacronucleata</taxon>
        <taxon>Oligohymenophorea</taxon>
        <taxon>Peniculida</taxon>
        <taxon>Parameciidae</taxon>
        <taxon>Paramecium</taxon>
    </lineage>
</organism>
<feature type="region of interest" description="Disordered" evidence="1">
    <location>
        <begin position="1"/>
        <end position="21"/>
    </location>
</feature>
<accession>A0DWZ9</accession>
<reference evidence="2 3" key="1">
    <citation type="journal article" date="2006" name="Nature">
        <title>Global trends of whole-genome duplications revealed by the ciliate Paramecium tetraurelia.</title>
        <authorList>
            <consortium name="Genoscope"/>
            <person name="Aury J.-M."/>
            <person name="Jaillon O."/>
            <person name="Duret L."/>
            <person name="Noel B."/>
            <person name="Jubin C."/>
            <person name="Porcel B.M."/>
            <person name="Segurens B."/>
            <person name="Daubin V."/>
            <person name="Anthouard V."/>
            <person name="Aiach N."/>
            <person name="Arnaiz O."/>
            <person name="Billaut A."/>
            <person name="Beisson J."/>
            <person name="Blanc I."/>
            <person name="Bouhouche K."/>
            <person name="Camara F."/>
            <person name="Duharcourt S."/>
            <person name="Guigo R."/>
            <person name="Gogendeau D."/>
            <person name="Katinka M."/>
            <person name="Keller A.-M."/>
            <person name="Kissmehl R."/>
            <person name="Klotz C."/>
            <person name="Koll F."/>
            <person name="Le Moue A."/>
            <person name="Lepere C."/>
            <person name="Malinsky S."/>
            <person name="Nowacki M."/>
            <person name="Nowak J.K."/>
            <person name="Plattner H."/>
            <person name="Poulain J."/>
            <person name="Ruiz F."/>
            <person name="Serrano V."/>
            <person name="Zagulski M."/>
            <person name="Dessen P."/>
            <person name="Betermier M."/>
            <person name="Weissenbach J."/>
            <person name="Scarpelli C."/>
            <person name="Schachter V."/>
            <person name="Sperling L."/>
            <person name="Meyer E."/>
            <person name="Cohen J."/>
            <person name="Wincker P."/>
        </authorList>
    </citation>
    <scope>NUCLEOTIDE SEQUENCE [LARGE SCALE GENOMIC DNA]</scope>
    <source>
        <strain evidence="2 3">Stock d4-2</strain>
    </source>
</reference>
<dbReference type="AlphaFoldDB" id="A0DWZ9"/>
<name>A0DWZ9_PARTE</name>
<protein>
    <submittedName>
        <fullName evidence="2">Uncharacterized protein</fullName>
    </submittedName>
</protein>
<dbReference type="RefSeq" id="XP_001454963.1">
    <property type="nucleotide sequence ID" value="XM_001454926.1"/>
</dbReference>